<protein>
    <submittedName>
        <fullName evidence="2">Transcriptional regulator, MarR family</fullName>
    </submittedName>
</protein>
<proteinExistence type="predicted"/>
<dbReference type="Pfam" id="PF12802">
    <property type="entry name" value="MarR_2"/>
    <property type="match status" value="1"/>
</dbReference>
<dbReference type="InterPro" id="IPR036388">
    <property type="entry name" value="WH-like_DNA-bd_sf"/>
</dbReference>
<feature type="domain" description="HTH marR-type" evidence="1">
    <location>
        <begin position="23"/>
        <end position="155"/>
    </location>
</feature>
<dbReference type="SMART" id="SM00418">
    <property type="entry name" value="HTH_ARSR"/>
    <property type="match status" value="1"/>
</dbReference>
<organism evidence="2 3">
    <name type="scientific">Deinococcus radiodurans (strain ATCC 13939 / DSM 20539 / JCM 16871 / CCUG 27074 / LMG 4051 / NBRC 15346 / NCIMB 9279 / VKM B-1422 / R1)</name>
    <dbReference type="NCBI Taxonomy" id="243230"/>
    <lineage>
        <taxon>Bacteria</taxon>
        <taxon>Thermotogati</taxon>
        <taxon>Deinococcota</taxon>
        <taxon>Deinococci</taxon>
        <taxon>Deinococcales</taxon>
        <taxon>Deinococcaceae</taxon>
        <taxon>Deinococcus</taxon>
    </lineage>
</organism>
<dbReference type="InParanoid" id="Q9RYR0"/>
<dbReference type="InterPro" id="IPR036390">
    <property type="entry name" value="WH_DNA-bd_sf"/>
</dbReference>
<evidence type="ECO:0000313" key="3">
    <source>
        <dbReference type="Proteomes" id="UP000002524"/>
    </source>
</evidence>
<dbReference type="HOGENOM" id="CLU_083287_27_8_0"/>
<reference evidence="2 3" key="1">
    <citation type="journal article" date="1999" name="Science">
        <title>Genome sequence of the radioresistant bacterium Deinococcus radiodurans R1.</title>
        <authorList>
            <person name="White O."/>
            <person name="Eisen J.A."/>
            <person name="Heidelberg J.F."/>
            <person name="Hickey E.K."/>
            <person name="Peterson J.D."/>
            <person name="Dodson R.J."/>
            <person name="Haft D.H."/>
            <person name="Gwinn M.L."/>
            <person name="Nelson W.C."/>
            <person name="Richardson D.L."/>
            <person name="Moffat K.S."/>
            <person name="Qin H."/>
            <person name="Jiang L."/>
            <person name="Pamphile W."/>
            <person name="Crosby M."/>
            <person name="Shen M."/>
            <person name="Vamathevan J.J."/>
            <person name="Lam P."/>
            <person name="McDonald L."/>
            <person name="Utterback T."/>
            <person name="Zalewski C."/>
            <person name="Makarova K.S."/>
            <person name="Aravind L."/>
            <person name="Daly M.J."/>
            <person name="Minton K.W."/>
            <person name="Fleischmann R.D."/>
            <person name="Ketchum K.A."/>
            <person name="Nelson K.E."/>
            <person name="Salzberg S."/>
            <person name="Smith H.O."/>
            <person name="Venter J.C."/>
            <person name="Fraser C.M."/>
        </authorList>
    </citation>
    <scope>NUCLEOTIDE SEQUENCE [LARGE SCALE GENOMIC DNA]</scope>
    <source>
        <strain evidence="3">ATCC 13939 / DSM 20539 / JCM 16871 / LMG 4051 / NBRC 15346 / NCIMB 9279 / R1 / VKM B-1422</strain>
    </source>
</reference>
<dbReference type="GO" id="GO:0006950">
    <property type="term" value="P:response to stress"/>
    <property type="evidence" value="ECO:0000318"/>
    <property type="project" value="GO_Central"/>
</dbReference>
<dbReference type="EMBL" id="AE001825">
    <property type="protein sequence ID" value="AAF12390.1"/>
    <property type="molecule type" value="Genomic_DNA"/>
</dbReference>
<dbReference type="PaxDb" id="243230-DR_A0248"/>
<dbReference type="Gene3D" id="1.10.10.10">
    <property type="entry name" value="Winged helix-like DNA-binding domain superfamily/Winged helix DNA-binding domain"/>
    <property type="match status" value="1"/>
</dbReference>
<dbReference type="InterPro" id="IPR039422">
    <property type="entry name" value="MarR/SlyA-like"/>
</dbReference>
<dbReference type="InterPro" id="IPR001845">
    <property type="entry name" value="HTH_ArsR_DNA-bd_dom"/>
</dbReference>
<keyword evidence="3" id="KW-1185">Reference proteome</keyword>
<dbReference type="GeneID" id="69519141"/>
<dbReference type="PIR" id="A75578">
    <property type="entry name" value="A75578"/>
</dbReference>
<dbReference type="eggNOG" id="COG1846">
    <property type="taxonomic scope" value="Bacteria"/>
</dbReference>
<dbReference type="SMART" id="SM00347">
    <property type="entry name" value="HTH_MARR"/>
    <property type="match status" value="1"/>
</dbReference>
<dbReference type="KEGG" id="dra:DR_A0248"/>
<dbReference type="PRINTS" id="PR00598">
    <property type="entry name" value="HTHMARR"/>
</dbReference>
<dbReference type="EnsemblBacteria" id="AAF12390">
    <property type="protein sequence ID" value="AAF12390"/>
    <property type="gene ID" value="DR_A0248"/>
</dbReference>
<dbReference type="AlphaFoldDB" id="Q9RYR0"/>
<sequence length="178" mass="19927">MKPSEPGALSTPLLPEQLTDELILRFLGGIWRLNRRMKQDVGPLLAERHGIDLRRYFVLQAIHHGHAYPKQLAEALDMPPSLLSRYLEQLVKAGLLERQIDREDSRRIHLTLTDAGQAMLDNISRAIKDSTGQRLGHLEFERLLMLLDTIEALADIGLPASATDPLCVSDPTPTQEPA</sequence>
<dbReference type="GO" id="GO:0006355">
    <property type="term" value="P:regulation of DNA-templated transcription"/>
    <property type="evidence" value="ECO:0000318"/>
    <property type="project" value="GO_Central"/>
</dbReference>
<gene>
    <name evidence="2" type="ordered locus">DR_A0248</name>
</gene>
<dbReference type="Proteomes" id="UP000002524">
    <property type="component" value="Chromosome 2"/>
</dbReference>
<dbReference type="PANTHER" id="PTHR33164">
    <property type="entry name" value="TRANSCRIPTIONAL REGULATOR, MARR FAMILY"/>
    <property type="match status" value="1"/>
</dbReference>
<dbReference type="PROSITE" id="PS50995">
    <property type="entry name" value="HTH_MARR_2"/>
    <property type="match status" value="1"/>
</dbReference>
<dbReference type="PANTHER" id="PTHR33164:SF43">
    <property type="entry name" value="HTH-TYPE TRANSCRIPTIONAL REPRESSOR YETL"/>
    <property type="match status" value="1"/>
</dbReference>
<dbReference type="InterPro" id="IPR000835">
    <property type="entry name" value="HTH_MarR-typ"/>
</dbReference>
<dbReference type="PATRIC" id="fig|243230.17.peg.3137"/>
<evidence type="ECO:0000313" key="2">
    <source>
        <dbReference type="EMBL" id="AAF12390.1"/>
    </source>
</evidence>
<dbReference type="OrthoDB" id="70940at2"/>
<dbReference type="GO" id="GO:0003700">
    <property type="term" value="F:DNA-binding transcription factor activity"/>
    <property type="evidence" value="ECO:0007669"/>
    <property type="project" value="InterPro"/>
</dbReference>
<dbReference type="SUPFAM" id="SSF46785">
    <property type="entry name" value="Winged helix' DNA-binding domain"/>
    <property type="match status" value="1"/>
</dbReference>
<dbReference type="FunCoup" id="Q9RYR0">
    <property type="interactions" value="135"/>
</dbReference>
<dbReference type="CDD" id="cd00090">
    <property type="entry name" value="HTH_ARSR"/>
    <property type="match status" value="1"/>
</dbReference>
<dbReference type="STRING" id="243230.DR_A0248"/>
<dbReference type="RefSeq" id="WP_010889507.1">
    <property type="nucleotide sequence ID" value="NC_001264.1"/>
</dbReference>
<accession>Q9RYR0</accession>
<evidence type="ECO:0000259" key="1">
    <source>
        <dbReference type="PROSITE" id="PS50995"/>
    </source>
</evidence>
<name>Q9RYR0_DEIRA</name>
<dbReference type="InterPro" id="IPR011991">
    <property type="entry name" value="ArsR-like_HTH"/>
</dbReference>